<accession>A0ABD3GSD9</accession>
<dbReference type="AlphaFoldDB" id="A0ABD3GSD9"/>
<evidence type="ECO:0008006" key="3">
    <source>
        <dbReference type="Google" id="ProtNLM"/>
    </source>
</evidence>
<evidence type="ECO:0000313" key="2">
    <source>
        <dbReference type="Proteomes" id="UP001633002"/>
    </source>
</evidence>
<name>A0ABD3GSD9_9MARC</name>
<reference evidence="1 2" key="1">
    <citation type="submission" date="2024-09" db="EMBL/GenBank/DDBJ databases">
        <title>Chromosome-scale assembly of Riccia sorocarpa.</title>
        <authorList>
            <person name="Paukszto L."/>
        </authorList>
    </citation>
    <scope>NUCLEOTIDE SEQUENCE [LARGE SCALE GENOMIC DNA]</scope>
    <source>
        <strain evidence="1">LP-2024</strain>
        <tissue evidence="1">Aerial parts of the thallus</tissue>
    </source>
</reference>
<proteinExistence type="predicted"/>
<protein>
    <recommendedName>
        <fullName evidence="3">DUF4371 domain-containing protein</fullName>
    </recommendedName>
</protein>
<organism evidence="1 2">
    <name type="scientific">Riccia sorocarpa</name>
    <dbReference type="NCBI Taxonomy" id="122646"/>
    <lineage>
        <taxon>Eukaryota</taxon>
        <taxon>Viridiplantae</taxon>
        <taxon>Streptophyta</taxon>
        <taxon>Embryophyta</taxon>
        <taxon>Marchantiophyta</taxon>
        <taxon>Marchantiopsida</taxon>
        <taxon>Marchantiidae</taxon>
        <taxon>Marchantiales</taxon>
        <taxon>Ricciaceae</taxon>
        <taxon>Riccia</taxon>
    </lineage>
</organism>
<evidence type="ECO:0000313" key="1">
    <source>
        <dbReference type="EMBL" id="KAL3681481.1"/>
    </source>
</evidence>
<dbReference type="Proteomes" id="UP001633002">
    <property type="component" value="Unassembled WGS sequence"/>
</dbReference>
<comment type="caution">
    <text evidence="1">The sequence shown here is derived from an EMBL/GenBank/DDBJ whole genome shotgun (WGS) entry which is preliminary data.</text>
</comment>
<gene>
    <name evidence="1" type="ORF">R1sor_024437</name>
</gene>
<dbReference type="EMBL" id="JBJQOH010000007">
    <property type="protein sequence ID" value="KAL3681481.1"/>
    <property type="molecule type" value="Genomic_DNA"/>
</dbReference>
<sequence length="150" mass="16954">MTVAQASPFFGVMIDESMDVSVTGHLVVFFTYLEVIQVRTCFAGLLELQNIQHVKRLPSQIRGNQFHSVVMTRDMDGLDLHEALTFQKAFTEAVILALQERFEDNTVMRAFRILSPPSVPSQSSVLRNWGLLELESLCSHFGFPRNVHGD</sequence>
<keyword evidence="2" id="KW-1185">Reference proteome</keyword>